<dbReference type="FunFam" id="3.40.910.10:FF:000001">
    <property type="entry name" value="Probable deoxyhypusine synthase"/>
    <property type="match status" value="1"/>
</dbReference>
<comment type="pathway">
    <text evidence="3">Protein modification; eIF5A hypusination.</text>
</comment>
<dbReference type="EC" id="2.5.1.46" evidence="5"/>
<proteinExistence type="inferred from homology"/>
<dbReference type="InterPro" id="IPR029035">
    <property type="entry name" value="DHS-like_NAD/FAD-binding_dom"/>
</dbReference>
<evidence type="ECO:0000256" key="1">
    <source>
        <dbReference type="ARBA" id="ARBA00000952"/>
    </source>
</evidence>
<dbReference type="Pfam" id="PF01916">
    <property type="entry name" value="DS"/>
    <property type="match status" value="1"/>
</dbReference>
<dbReference type="OMA" id="VSWGKIA"/>
<dbReference type="Gene3D" id="3.40.910.10">
    <property type="entry name" value="Deoxyhypusine synthase"/>
    <property type="match status" value="1"/>
</dbReference>
<dbReference type="PANTHER" id="PTHR11703">
    <property type="entry name" value="DEOXYHYPUSINE SYNTHASE"/>
    <property type="match status" value="1"/>
</dbReference>
<evidence type="ECO:0000256" key="2">
    <source>
        <dbReference type="ARBA" id="ARBA00001911"/>
    </source>
</evidence>
<evidence type="ECO:0000313" key="10">
    <source>
        <dbReference type="WBParaSite" id="nRc.2.0.1.t34776-RA"/>
    </source>
</evidence>
<dbReference type="PANTHER" id="PTHR11703:SF0">
    <property type="entry name" value="DEOXYHYPUSINE SYNTHASE"/>
    <property type="match status" value="1"/>
</dbReference>
<evidence type="ECO:0000256" key="8">
    <source>
        <dbReference type="ARBA" id="ARBA00023256"/>
    </source>
</evidence>
<dbReference type="InterPro" id="IPR036982">
    <property type="entry name" value="Deoxyhypusine_synthase_sf"/>
</dbReference>
<dbReference type="GO" id="GO:0005737">
    <property type="term" value="C:cytoplasm"/>
    <property type="evidence" value="ECO:0007669"/>
    <property type="project" value="TreeGrafter"/>
</dbReference>
<evidence type="ECO:0000256" key="4">
    <source>
        <dbReference type="ARBA" id="ARBA00009892"/>
    </source>
</evidence>
<comment type="catalytic activity">
    <reaction evidence="1">
        <text>[eIF5A protein]-L-lysine + spermidine = [eIF5A protein]-deoxyhypusine + propane-1,3-diamine</text>
        <dbReference type="Rhea" id="RHEA:33299"/>
        <dbReference type="Rhea" id="RHEA-COMP:10143"/>
        <dbReference type="Rhea" id="RHEA-COMP:10144"/>
        <dbReference type="ChEBI" id="CHEBI:29969"/>
        <dbReference type="ChEBI" id="CHEBI:57484"/>
        <dbReference type="ChEBI" id="CHEBI:57834"/>
        <dbReference type="ChEBI" id="CHEBI:82657"/>
        <dbReference type="EC" id="2.5.1.46"/>
    </reaction>
</comment>
<keyword evidence="6" id="KW-0808">Transferase</keyword>
<keyword evidence="7" id="KW-0520">NAD</keyword>
<sequence>MDACSSSDKCKTTDWSDQEKNVFSKSKKLPLGTETIIAGHDFNAGLLCDLNLSNILIRTGFQATSIGLAIKEISRMLDSKERIVDQESTDYIDYGTFSRLKSGCTIFLGYTSNMVSSGLRDVIRFLVQHNMVDCLVTTAGGIEEDIIKCLSPTYLGDFHLDGAYLRKNGINRIGNLLVPNDNYCRFEDWLLPILDELLKEQNETNFRWTPSKMIRRLGQEINDEKSIYYWAYKNNIPVFCPALTDGSIGDIMYFHTYRNPGLILDILEDLRLINSTAVRSNETGLIILGGGLIKHHICNANLMRNGADYAVFVNTGNEFDGSDAGARPDESVSWGKIKPTATPVKVYCDATIAFLFIVSETFAKRFHSARKALKDTIEHCDNVVNGGGGVEKND</sequence>
<comment type="cofactor">
    <cofactor evidence="2">
        <name>NAD(+)</name>
        <dbReference type="ChEBI" id="CHEBI:57540"/>
    </cofactor>
</comment>
<dbReference type="SUPFAM" id="SSF52467">
    <property type="entry name" value="DHS-like NAD/FAD-binding domain"/>
    <property type="match status" value="1"/>
</dbReference>
<dbReference type="GO" id="GO:0034038">
    <property type="term" value="F:deoxyhypusine synthase activity"/>
    <property type="evidence" value="ECO:0007669"/>
    <property type="project" value="UniProtKB-EC"/>
</dbReference>
<evidence type="ECO:0000313" key="9">
    <source>
        <dbReference type="Proteomes" id="UP000887565"/>
    </source>
</evidence>
<evidence type="ECO:0000256" key="7">
    <source>
        <dbReference type="ARBA" id="ARBA00023027"/>
    </source>
</evidence>
<dbReference type="InterPro" id="IPR002773">
    <property type="entry name" value="Deoxyhypusine_synthase"/>
</dbReference>
<protein>
    <recommendedName>
        <fullName evidence="5">deoxyhypusine synthase</fullName>
        <ecNumber evidence="5">2.5.1.46</ecNumber>
    </recommendedName>
</protein>
<keyword evidence="8" id="KW-0386">Hypusine biosynthesis</keyword>
<dbReference type="WBParaSite" id="nRc.2.0.1.t34776-RA">
    <property type="protein sequence ID" value="nRc.2.0.1.t34776-RA"/>
    <property type="gene ID" value="nRc.2.0.1.g34776"/>
</dbReference>
<dbReference type="NCBIfam" id="TIGR00321">
    <property type="entry name" value="dhys"/>
    <property type="match status" value="1"/>
</dbReference>
<name>A0A915K7V3_ROMCU</name>
<dbReference type="AlphaFoldDB" id="A0A915K7V3"/>
<evidence type="ECO:0000256" key="6">
    <source>
        <dbReference type="ARBA" id="ARBA00022679"/>
    </source>
</evidence>
<keyword evidence="9" id="KW-1185">Reference proteome</keyword>
<comment type="similarity">
    <text evidence="4">Belongs to the deoxyhypusine synthase family.</text>
</comment>
<accession>A0A915K7V3</accession>
<organism evidence="9 10">
    <name type="scientific">Romanomermis culicivorax</name>
    <name type="common">Nematode worm</name>
    <dbReference type="NCBI Taxonomy" id="13658"/>
    <lineage>
        <taxon>Eukaryota</taxon>
        <taxon>Metazoa</taxon>
        <taxon>Ecdysozoa</taxon>
        <taxon>Nematoda</taxon>
        <taxon>Enoplea</taxon>
        <taxon>Dorylaimia</taxon>
        <taxon>Mermithida</taxon>
        <taxon>Mermithoidea</taxon>
        <taxon>Mermithidae</taxon>
        <taxon>Romanomermis</taxon>
    </lineage>
</organism>
<reference evidence="10" key="1">
    <citation type="submission" date="2022-11" db="UniProtKB">
        <authorList>
            <consortium name="WormBaseParasite"/>
        </authorList>
    </citation>
    <scope>IDENTIFICATION</scope>
</reference>
<evidence type="ECO:0000256" key="5">
    <source>
        <dbReference type="ARBA" id="ARBA00012683"/>
    </source>
</evidence>
<dbReference type="Proteomes" id="UP000887565">
    <property type="component" value="Unplaced"/>
</dbReference>
<evidence type="ECO:0000256" key="3">
    <source>
        <dbReference type="ARBA" id="ARBA00005041"/>
    </source>
</evidence>